<protein>
    <submittedName>
        <fullName evidence="1">Uncharacterized protein</fullName>
    </submittedName>
</protein>
<reference evidence="2" key="1">
    <citation type="submission" date="2020-06" db="EMBL/GenBank/DDBJ databases">
        <title>A chromosome-scale genome assembly of Talaromyces rugulosus W13939.</title>
        <authorList>
            <person name="Wang B."/>
            <person name="Guo L."/>
            <person name="Ye K."/>
            <person name="Wang L."/>
        </authorList>
    </citation>
    <scope>NUCLEOTIDE SEQUENCE [LARGE SCALE GENOMIC DNA]</scope>
    <source>
        <strain evidence="2">W13939</strain>
    </source>
</reference>
<name>A0A7H8QKY4_TALRU</name>
<organism evidence="1 2">
    <name type="scientific">Talaromyces rugulosus</name>
    <name type="common">Penicillium rugulosum</name>
    <dbReference type="NCBI Taxonomy" id="121627"/>
    <lineage>
        <taxon>Eukaryota</taxon>
        <taxon>Fungi</taxon>
        <taxon>Dikarya</taxon>
        <taxon>Ascomycota</taxon>
        <taxon>Pezizomycotina</taxon>
        <taxon>Eurotiomycetes</taxon>
        <taxon>Eurotiomycetidae</taxon>
        <taxon>Eurotiales</taxon>
        <taxon>Trichocomaceae</taxon>
        <taxon>Talaromyces</taxon>
        <taxon>Talaromyces sect. Islandici</taxon>
    </lineage>
</organism>
<dbReference type="RefSeq" id="XP_035340334.1">
    <property type="nucleotide sequence ID" value="XM_035484441.1"/>
</dbReference>
<sequence>MAATMRKDFLISSPMYSRRYSGRYEELDHLSSASLCYREIGKVKVDCRFRLSKSQWGVLGEDKNPAGILYMDLGFDQPQDFRLKSATVLVTLQYGGRTVNRNNNLHITDYYGPKNLRGIPTSIDTKQTYRITPNVAVLGNGIGGLGVNKEKYFSHSEFWSFTGQLLPGKSNYRTEVAYRTVKWELTENELDQQPLHSNVIHTAFTFQHENDPDISHQCRN</sequence>
<evidence type="ECO:0000313" key="1">
    <source>
        <dbReference type="EMBL" id="QKX54155.1"/>
    </source>
</evidence>
<dbReference type="AlphaFoldDB" id="A0A7H8QKY4"/>
<accession>A0A7H8QKY4</accession>
<keyword evidence="2" id="KW-1185">Reference proteome</keyword>
<dbReference type="Proteomes" id="UP000509510">
    <property type="component" value="Chromosome I"/>
</dbReference>
<dbReference type="OrthoDB" id="3922785at2759"/>
<dbReference type="GeneID" id="55988752"/>
<dbReference type="KEGG" id="trg:TRUGW13939_01239"/>
<proteinExistence type="predicted"/>
<evidence type="ECO:0000313" key="2">
    <source>
        <dbReference type="Proteomes" id="UP000509510"/>
    </source>
</evidence>
<gene>
    <name evidence="1" type="ORF">TRUGW13939_01239</name>
</gene>
<dbReference type="EMBL" id="CP055898">
    <property type="protein sequence ID" value="QKX54155.1"/>
    <property type="molecule type" value="Genomic_DNA"/>
</dbReference>